<protein>
    <submittedName>
        <fullName evidence="3">Uncharacterized protein</fullName>
    </submittedName>
</protein>
<dbReference type="PANTHER" id="PTHR47197:SF3">
    <property type="entry name" value="DIHYDRO-HEME D1 DEHYDROGENASE"/>
    <property type="match status" value="1"/>
</dbReference>
<proteinExistence type="predicted"/>
<gene>
    <name evidence="3" type="ORF">GCM10023196_027020</name>
</gene>
<dbReference type="PANTHER" id="PTHR47197">
    <property type="entry name" value="PROTEIN NIRF"/>
    <property type="match status" value="1"/>
</dbReference>
<dbReference type="InterPro" id="IPR011964">
    <property type="entry name" value="YVTN_b-propeller_repeat"/>
</dbReference>
<evidence type="ECO:0000256" key="1">
    <source>
        <dbReference type="ARBA" id="ARBA00001935"/>
    </source>
</evidence>
<comment type="cofactor">
    <cofactor evidence="1">
        <name>Cu cation</name>
        <dbReference type="ChEBI" id="CHEBI:23378"/>
    </cofactor>
</comment>
<name>A0ABP8UA21_9ACTN</name>
<evidence type="ECO:0000313" key="4">
    <source>
        <dbReference type="Proteomes" id="UP001501442"/>
    </source>
</evidence>
<dbReference type="InterPro" id="IPR011045">
    <property type="entry name" value="N2O_reductase_N"/>
</dbReference>
<dbReference type="Proteomes" id="UP001501442">
    <property type="component" value="Unassembled WGS sequence"/>
</dbReference>
<dbReference type="EMBL" id="BAABHK010000003">
    <property type="protein sequence ID" value="GAA4624916.1"/>
    <property type="molecule type" value="Genomic_DNA"/>
</dbReference>
<comment type="caution">
    <text evidence="3">The sequence shown here is derived from an EMBL/GenBank/DDBJ whole genome shotgun (WGS) entry which is preliminary data.</text>
</comment>
<reference evidence="4" key="1">
    <citation type="journal article" date="2019" name="Int. J. Syst. Evol. Microbiol.">
        <title>The Global Catalogue of Microorganisms (GCM) 10K type strain sequencing project: providing services to taxonomists for standard genome sequencing and annotation.</title>
        <authorList>
            <consortium name="The Broad Institute Genomics Platform"/>
            <consortium name="The Broad Institute Genome Sequencing Center for Infectious Disease"/>
            <person name="Wu L."/>
            <person name="Ma J."/>
        </authorList>
    </citation>
    <scope>NUCLEOTIDE SEQUENCE [LARGE SCALE GENOMIC DNA]</scope>
    <source>
        <strain evidence="4">JCM 17939</strain>
    </source>
</reference>
<evidence type="ECO:0000313" key="3">
    <source>
        <dbReference type="EMBL" id="GAA4624916.1"/>
    </source>
</evidence>
<sequence length="373" mass="37884">MPKNISRRRLLLAAGGVAGLVVIAVPAGSALGLPGKGARPRPGNSAPGGAKWDPPRVQSQARHATGPYLAYVALAGGYNVSTVDVAAHRIVANNIETDAAQGVAATPDGTKLYVADTGQYDVLVVDPASGSERSVHVGPYPRDVAVSPDGTKVYATVTGGDTGKGGADTVAVIDTRTDTVLRSVRVGTAPRQVVFAANGARAYVTYDTGVAVLDARNDRVVRRIRDTAGPQGIAVDPAGRTLYVTNPRAGTVSVLDAASGRERARIPAGDEPWGVEVTPDGAKAYVSRMNDNLVAVVDTATRKVRRTVAVGKLPSTVAITPDGAEAWVGNVFSGSVSVISTASDAVIATIAGGTGTKPLDGAPLGIAFAKAPG</sequence>
<dbReference type="InterPro" id="IPR006311">
    <property type="entry name" value="TAT_signal"/>
</dbReference>
<feature type="region of interest" description="Disordered" evidence="2">
    <location>
        <begin position="33"/>
        <end position="56"/>
    </location>
</feature>
<dbReference type="Gene3D" id="2.130.10.10">
    <property type="entry name" value="YVTN repeat-like/Quinoprotein amine dehydrogenase"/>
    <property type="match status" value="4"/>
</dbReference>
<dbReference type="InterPro" id="IPR051200">
    <property type="entry name" value="Host-pathogen_enzymatic-act"/>
</dbReference>
<accession>A0ABP8UA21</accession>
<keyword evidence="4" id="KW-1185">Reference proteome</keyword>
<dbReference type="SUPFAM" id="SSF50974">
    <property type="entry name" value="Nitrous oxide reductase, N-terminal domain"/>
    <property type="match status" value="1"/>
</dbReference>
<dbReference type="NCBIfam" id="TIGR02276">
    <property type="entry name" value="beta_rpt_yvtn"/>
    <property type="match status" value="5"/>
</dbReference>
<organism evidence="3 4">
    <name type="scientific">Actinoallomurus vinaceus</name>
    <dbReference type="NCBI Taxonomy" id="1080074"/>
    <lineage>
        <taxon>Bacteria</taxon>
        <taxon>Bacillati</taxon>
        <taxon>Actinomycetota</taxon>
        <taxon>Actinomycetes</taxon>
        <taxon>Streptosporangiales</taxon>
        <taxon>Thermomonosporaceae</taxon>
        <taxon>Actinoallomurus</taxon>
    </lineage>
</organism>
<dbReference type="InterPro" id="IPR015943">
    <property type="entry name" value="WD40/YVTN_repeat-like_dom_sf"/>
</dbReference>
<dbReference type="PROSITE" id="PS51318">
    <property type="entry name" value="TAT"/>
    <property type="match status" value="1"/>
</dbReference>
<dbReference type="RefSeq" id="WP_345431077.1">
    <property type="nucleotide sequence ID" value="NZ_BAABHK010000003.1"/>
</dbReference>
<evidence type="ECO:0000256" key="2">
    <source>
        <dbReference type="SAM" id="MobiDB-lite"/>
    </source>
</evidence>